<dbReference type="AlphaFoldDB" id="A0A4R9M260"/>
<comment type="caution">
    <text evidence="2">The sequence shown here is derived from an EMBL/GenBank/DDBJ whole genome shotgun (WGS) entry which is preliminary data.</text>
</comment>
<feature type="domain" description="RiboL-PSP-HEPN" evidence="1">
    <location>
        <begin position="16"/>
        <end position="156"/>
    </location>
</feature>
<dbReference type="RefSeq" id="WP_135760782.1">
    <property type="nucleotide sequence ID" value="NZ_RQHW01000043.1"/>
</dbReference>
<dbReference type="OrthoDB" id="7059589at2"/>
<sequence length="157" mass="18269">MDLRTLDARFADCEILISNVINKSLDSESYKHEICRSLVLETISNYETIIEDIFVERANKTNDRHIINYVKNQVSKKFRSPDLSKITEILSQFDPDLKKEFLTKVANSPIHSAWDNLMKARHSIVHKQGNLQLTYDELKRTYPDTKTVLEELISLLT</sequence>
<gene>
    <name evidence="2" type="ORF">EHS15_11785</name>
</gene>
<dbReference type="Proteomes" id="UP000298058">
    <property type="component" value="Unassembled WGS sequence"/>
</dbReference>
<keyword evidence="3" id="KW-1185">Reference proteome</keyword>
<dbReference type="InterPro" id="IPR041519">
    <property type="entry name" value="HEPN_RiboL-PSP"/>
</dbReference>
<proteinExistence type="predicted"/>
<evidence type="ECO:0000259" key="1">
    <source>
        <dbReference type="Pfam" id="PF18735"/>
    </source>
</evidence>
<evidence type="ECO:0000313" key="2">
    <source>
        <dbReference type="EMBL" id="TGN18848.1"/>
    </source>
</evidence>
<dbReference type="EMBL" id="RQHW01000043">
    <property type="protein sequence ID" value="TGN18848.1"/>
    <property type="molecule type" value="Genomic_DNA"/>
</dbReference>
<evidence type="ECO:0000313" key="3">
    <source>
        <dbReference type="Proteomes" id="UP000298058"/>
    </source>
</evidence>
<protein>
    <recommendedName>
        <fullName evidence="1">RiboL-PSP-HEPN domain-containing protein</fullName>
    </recommendedName>
</protein>
<reference evidence="2" key="1">
    <citation type="journal article" date="2019" name="PLoS Negl. Trop. Dis.">
        <title>Revisiting the worldwide diversity of Leptospira species in the environment.</title>
        <authorList>
            <person name="Vincent A.T."/>
            <person name="Schiettekatte O."/>
            <person name="Bourhy P."/>
            <person name="Veyrier F.J."/>
            <person name="Picardeau M."/>
        </authorList>
    </citation>
    <scope>NUCLEOTIDE SEQUENCE [LARGE SCALE GENOMIC DNA]</scope>
    <source>
        <strain evidence="2">201300427</strain>
    </source>
</reference>
<accession>A0A4R9M260</accession>
<dbReference type="Pfam" id="PF18735">
    <property type="entry name" value="HEPN_RiboL-PSP"/>
    <property type="match status" value="1"/>
</dbReference>
<name>A0A4R9M260_9LEPT</name>
<organism evidence="2 3">
    <name type="scientific">Leptospira idonii</name>
    <dbReference type="NCBI Taxonomy" id="1193500"/>
    <lineage>
        <taxon>Bacteria</taxon>
        <taxon>Pseudomonadati</taxon>
        <taxon>Spirochaetota</taxon>
        <taxon>Spirochaetia</taxon>
        <taxon>Leptospirales</taxon>
        <taxon>Leptospiraceae</taxon>
        <taxon>Leptospira</taxon>
    </lineage>
</organism>